<accession>A0AAE1L7Q0</accession>
<evidence type="ECO:0000256" key="5">
    <source>
        <dbReference type="SAM" id="MobiDB-lite"/>
    </source>
</evidence>
<reference evidence="7" key="2">
    <citation type="journal article" date="2023" name="BMC Genomics">
        <title>Pest status, molecular evolution, and epigenetic factors derived from the genome assembly of Frankliniella fusca, a thysanopteran phytovirus vector.</title>
        <authorList>
            <person name="Catto M.A."/>
            <person name="Labadie P.E."/>
            <person name="Jacobson A.L."/>
            <person name="Kennedy G.G."/>
            <person name="Srinivasan R."/>
            <person name="Hunt B.G."/>
        </authorList>
    </citation>
    <scope>NUCLEOTIDE SEQUENCE</scope>
    <source>
        <strain evidence="7">PL_HMW_Pooled</strain>
    </source>
</reference>
<protein>
    <submittedName>
        <fullName evidence="7">Coiled-coil domain-containing protein 96</fullName>
    </submittedName>
</protein>
<dbReference type="PANTHER" id="PTHR15654:SF1">
    <property type="entry name" value="COILED-COIL DOMAIN-CONTAINING PROTEIN 96"/>
    <property type="match status" value="1"/>
</dbReference>
<comment type="subcellular location">
    <subcellularLocation>
        <location evidence="1">Cell projection</location>
        <location evidence="1">Cilium</location>
    </subcellularLocation>
</comment>
<dbReference type="GO" id="GO:0005930">
    <property type="term" value="C:axoneme"/>
    <property type="evidence" value="ECO:0007669"/>
    <property type="project" value="TreeGrafter"/>
</dbReference>
<dbReference type="InterPro" id="IPR025254">
    <property type="entry name" value="CCDC113/CCDC96_CC"/>
</dbReference>
<dbReference type="InterPro" id="IPR051885">
    <property type="entry name" value="CC_CF"/>
</dbReference>
<comment type="caution">
    <text evidence="7">The sequence shown here is derived from an EMBL/GenBank/DDBJ whole genome shotgun (WGS) entry which is preliminary data.</text>
</comment>
<proteinExistence type="predicted"/>
<keyword evidence="3" id="KW-0966">Cell projection</keyword>
<dbReference type="Proteomes" id="UP001219518">
    <property type="component" value="Unassembled WGS sequence"/>
</dbReference>
<dbReference type="AlphaFoldDB" id="A0AAE1L7Q0"/>
<evidence type="ECO:0000313" key="7">
    <source>
        <dbReference type="EMBL" id="KAK3909365.1"/>
    </source>
</evidence>
<evidence type="ECO:0000259" key="6">
    <source>
        <dbReference type="Pfam" id="PF13870"/>
    </source>
</evidence>
<keyword evidence="2 4" id="KW-0175">Coiled coil</keyword>
<feature type="compositionally biased region" description="Basic and acidic residues" evidence="5">
    <location>
        <begin position="91"/>
        <end position="104"/>
    </location>
</feature>
<feature type="compositionally biased region" description="Basic and acidic residues" evidence="5">
    <location>
        <begin position="23"/>
        <end position="49"/>
    </location>
</feature>
<evidence type="ECO:0000256" key="3">
    <source>
        <dbReference type="ARBA" id="ARBA00023273"/>
    </source>
</evidence>
<dbReference type="Pfam" id="PF13870">
    <property type="entry name" value="CCDC113_CCDC96_CC"/>
    <property type="match status" value="1"/>
</dbReference>
<evidence type="ECO:0000313" key="8">
    <source>
        <dbReference type="Proteomes" id="UP001219518"/>
    </source>
</evidence>
<evidence type="ECO:0000256" key="4">
    <source>
        <dbReference type="SAM" id="Coils"/>
    </source>
</evidence>
<feature type="compositionally biased region" description="Low complexity" evidence="5">
    <location>
        <begin position="105"/>
        <end position="114"/>
    </location>
</feature>
<dbReference type="PANTHER" id="PTHR15654">
    <property type="entry name" value="COILED-COIL DOMAIN-CONTAINING PROTEIN 113-RELATED"/>
    <property type="match status" value="1"/>
</dbReference>
<feature type="coiled-coil region" evidence="4">
    <location>
        <begin position="506"/>
        <end position="540"/>
    </location>
</feature>
<name>A0AAE1L7Q0_9NEOP</name>
<evidence type="ECO:0000256" key="2">
    <source>
        <dbReference type="ARBA" id="ARBA00023054"/>
    </source>
</evidence>
<keyword evidence="8" id="KW-1185">Reference proteome</keyword>
<dbReference type="GO" id="GO:0060271">
    <property type="term" value="P:cilium assembly"/>
    <property type="evidence" value="ECO:0007669"/>
    <property type="project" value="TreeGrafter"/>
</dbReference>
<feature type="region of interest" description="Disordered" evidence="5">
    <location>
        <begin position="1"/>
        <end position="114"/>
    </location>
</feature>
<gene>
    <name evidence="7" type="ORF">KUF71_019420</name>
</gene>
<organism evidence="7 8">
    <name type="scientific">Frankliniella fusca</name>
    <dbReference type="NCBI Taxonomy" id="407009"/>
    <lineage>
        <taxon>Eukaryota</taxon>
        <taxon>Metazoa</taxon>
        <taxon>Ecdysozoa</taxon>
        <taxon>Arthropoda</taxon>
        <taxon>Hexapoda</taxon>
        <taxon>Insecta</taxon>
        <taxon>Pterygota</taxon>
        <taxon>Neoptera</taxon>
        <taxon>Paraneoptera</taxon>
        <taxon>Thysanoptera</taxon>
        <taxon>Terebrantia</taxon>
        <taxon>Thripoidea</taxon>
        <taxon>Thripidae</taxon>
        <taxon>Frankliniella</taxon>
    </lineage>
</organism>
<sequence>MSVILEADEGTPRHDGSQTSATDADRAEDGPERDPEETSPKNSFEKDNIQQETSGENEDEQLPGEDSGGGGDTFQDAGENADEEENLKSLTSDREGSHTDKESKSVNSVSEVSKINTEIGSESLLQKDSTAINDQDQNASDENIPSGFGIVNGILEDLLDKVIQIKEEEIENEQLIARKLSSITTIKSVDEQGSIDIDAELQAQLVAEQEAAELKKKALHQENIQLYHSLVSSRTNLKRRNNFLIKQMYEHFKRKKIEHLFKEMPVANVDMEGKYVKALLAYEETQKGAMEEEIKLLKHVAGLEEKNNTIQSILEVEWNNLINKEREVTKGLLITSTTKHLAGKNIEDFIQRQTSKSKELARERLTFFKLRNAASADESHLKSLENLGDNLTLMEYEQLKMHSQSCVERLEERDADLHRLRSKATSAIHVLAEIREKTHTLIEDIETSKVHLHEINQELNRNRERVGCEKKRRDMSRSDTVRLRQEAGLLSEPKLLQDFKDSLSQKETLLKQLEDWKSKFESQKQNISALRKKQAMLQQKDEK</sequence>
<feature type="domain" description="CCDC113/CCDC96 coiled-coil" evidence="6">
    <location>
        <begin position="355"/>
        <end position="528"/>
    </location>
</feature>
<reference evidence="7" key="1">
    <citation type="submission" date="2021-07" db="EMBL/GenBank/DDBJ databases">
        <authorList>
            <person name="Catto M.A."/>
            <person name="Jacobson A."/>
            <person name="Kennedy G."/>
            <person name="Labadie P."/>
            <person name="Hunt B.G."/>
            <person name="Srinivasan R."/>
        </authorList>
    </citation>
    <scope>NUCLEOTIDE SEQUENCE</scope>
    <source>
        <strain evidence="7">PL_HMW_Pooled</strain>
        <tissue evidence="7">Head</tissue>
    </source>
</reference>
<evidence type="ECO:0000256" key="1">
    <source>
        <dbReference type="ARBA" id="ARBA00004138"/>
    </source>
</evidence>
<dbReference type="EMBL" id="JAHWGI010000100">
    <property type="protein sequence ID" value="KAK3909365.1"/>
    <property type="molecule type" value="Genomic_DNA"/>
</dbReference>
<dbReference type="GO" id="GO:0036064">
    <property type="term" value="C:ciliary basal body"/>
    <property type="evidence" value="ECO:0007669"/>
    <property type="project" value="TreeGrafter"/>
</dbReference>